<dbReference type="RefSeq" id="WP_118049866.1">
    <property type="nucleotide sequence ID" value="NZ_CABJFK010000001.1"/>
</dbReference>
<dbReference type="GO" id="GO:0006260">
    <property type="term" value="P:DNA replication"/>
    <property type="evidence" value="ECO:0007669"/>
    <property type="project" value="InterPro"/>
</dbReference>
<name>A0A414JB33_9FIRM</name>
<dbReference type="InterPro" id="IPR036977">
    <property type="entry name" value="DNA_primase_Znf_CHC2"/>
</dbReference>
<reference evidence="2 3" key="1">
    <citation type="submission" date="2018-08" db="EMBL/GenBank/DDBJ databases">
        <title>A genome reference for cultivated species of the human gut microbiota.</title>
        <authorList>
            <person name="Zou Y."/>
            <person name="Xue W."/>
            <person name="Luo G."/>
        </authorList>
    </citation>
    <scope>NUCLEOTIDE SEQUENCE [LARGE SCALE GENOMIC DNA]</scope>
    <source>
        <strain evidence="2 3">AM28-23</strain>
    </source>
</reference>
<gene>
    <name evidence="2" type="ORF">DW740_00125</name>
</gene>
<comment type="caution">
    <text evidence="2">The sequence shown here is derived from an EMBL/GenBank/DDBJ whole genome shotgun (WGS) entry which is preliminary data.</text>
</comment>
<organism evidence="2 3">
    <name type="scientific">Blautia obeum</name>
    <dbReference type="NCBI Taxonomy" id="40520"/>
    <lineage>
        <taxon>Bacteria</taxon>
        <taxon>Bacillati</taxon>
        <taxon>Bacillota</taxon>
        <taxon>Clostridia</taxon>
        <taxon>Lachnospirales</taxon>
        <taxon>Lachnospiraceae</taxon>
        <taxon>Blautia</taxon>
    </lineage>
</organism>
<dbReference type="AlphaFoldDB" id="A0A414JB33"/>
<dbReference type="Gene3D" id="3.90.580.10">
    <property type="entry name" value="Zinc finger, CHC2-type domain"/>
    <property type="match status" value="1"/>
</dbReference>
<evidence type="ECO:0000256" key="1">
    <source>
        <dbReference type="SAM" id="Coils"/>
    </source>
</evidence>
<dbReference type="GO" id="GO:0003677">
    <property type="term" value="F:DNA binding"/>
    <property type="evidence" value="ECO:0007669"/>
    <property type="project" value="InterPro"/>
</dbReference>
<evidence type="ECO:0000313" key="3">
    <source>
        <dbReference type="Proteomes" id="UP000283745"/>
    </source>
</evidence>
<protein>
    <recommendedName>
        <fullName evidence="4">Zinc finger CHC2-type domain-containing protein</fullName>
    </recommendedName>
</protein>
<proteinExistence type="predicted"/>
<feature type="coiled-coil region" evidence="1">
    <location>
        <begin position="97"/>
        <end position="129"/>
    </location>
</feature>
<accession>A0A414JB33</accession>
<sequence length="170" mass="19928">MRIKEDFEVIKEQIGIETIADHLLEKDGRLYKFPGERTGSIHIYEGSRSFYDFGRCVGGDVIKLWSHIRGCDNWTALQEIRETFGLSAPNRAYSRDLIRKQEEARRQQIEAKKQEKKRWRIEVDRLKAESSFYQAILEGEHCKPLSWTWCTCQNRLTVAQGLLDLLCGIY</sequence>
<dbReference type="EMBL" id="QSKF01000001">
    <property type="protein sequence ID" value="RHE41764.1"/>
    <property type="molecule type" value="Genomic_DNA"/>
</dbReference>
<keyword evidence="1" id="KW-0175">Coiled coil</keyword>
<dbReference type="Proteomes" id="UP000283745">
    <property type="component" value="Unassembled WGS sequence"/>
</dbReference>
<dbReference type="SUPFAM" id="SSF57783">
    <property type="entry name" value="Zinc beta-ribbon"/>
    <property type="match status" value="1"/>
</dbReference>
<evidence type="ECO:0008006" key="4">
    <source>
        <dbReference type="Google" id="ProtNLM"/>
    </source>
</evidence>
<evidence type="ECO:0000313" key="2">
    <source>
        <dbReference type="EMBL" id="RHE41764.1"/>
    </source>
</evidence>
<dbReference type="GO" id="GO:0008270">
    <property type="term" value="F:zinc ion binding"/>
    <property type="evidence" value="ECO:0007669"/>
    <property type="project" value="InterPro"/>
</dbReference>